<keyword evidence="10" id="KW-1185">Reference proteome</keyword>
<proteinExistence type="inferred from homology"/>
<feature type="domain" description="DNA replication/recombination mediator RecO N-terminal" evidence="8">
    <location>
        <begin position="1"/>
        <end position="73"/>
    </location>
</feature>
<dbReference type="PANTHER" id="PTHR33991:SF1">
    <property type="entry name" value="DNA REPAIR PROTEIN RECO"/>
    <property type="match status" value="1"/>
</dbReference>
<dbReference type="Pfam" id="PF11967">
    <property type="entry name" value="RecO_N"/>
    <property type="match status" value="1"/>
</dbReference>
<protein>
    <recommendedName>
        <fullName evidence="2 7">DNA repair protein RecO</fullName>
    </recommendedName>
    <alternativeName>
        <fullName evidence="6 7">Recombination protein O</fullName>
    </alternativeName>
</protein>
<dbReference type="InterPro" id="IPR037278">
    <property type="entry name" value="ARFGAP/RecO"/>
</dbReference>
<gene>
    <name evidence="7" type="primary">recO</name>
    <name evidence="9" type="ORF">GGD88_002437</name>
</gene>
<accession>A0A7W6S0M2</accession>
<dbReference type="NCBIfam" id="TIGR00613">
    <property type="entry name" value="reco"/>
    <property type="match status" value="1"/>
</dbReference>
<dbReference type="InterPro" id="IPR012340">
    <property type="entry name" value="NA-bd_OB-fold"/>
</dbReference>
<dbReference type="SUPFAM" id="SSF57863">
    <property type="entry name" value="ArfGap/RecO-like zinc finger"/>
    <property type="match status" value="1"/>
</dbReference>
<evidence type="ECO:0000256" key="5">
    <source>
        <dbReference type="ARBA" id="ARBA00023204"/>
    </source>
</evidence>
<evidence type="ECO:0000259" key="8">
    <source>
        <dbReference type="Pfam" id="PF11967"/>
    </source>
</evidence>
<dbReference type="AlphaFoldDB" id="A0A7W6S0M2"/>
<evidence type="ECO:0000256" key="3">
    <source>
        <dbReference type="ARBA" id="ARBA00022763"/>
    </source>
</evidence>
<dbReference type="Pfam" id="PF02565">
    <property type="entry name" value="RecO_C"/>
    <property type="match status" value="1"/>
</dbReference>
<dbReference type="Gene3D" id="1.20.1440.120">
    <property type="entry name" value="Recombination protein O, C-terminal domain"/>
    <property type="match status" value="1"/>
</dbReference>
<evidence type="ECO:0000256" key="1">
    <source>
        <dbReference type="ARBA" id="ARBA00007452"/>
    </source>
</evidence>
<name>A0A7W6S0M2_9PROT</name>
<evidence type="ECO:0000256" key="6">
    <source>
        <dbReference type="ARBA" id="ARBA00033409"/>
    </source>
</evidence>
<keyword evidence="4 7" id="KW-0233">DNA recombination</keyword>
<organism evidence="9 10">
    <name type="scientific">Roseospira goensis</name>
    <dbReference type="NCBI Taxonomy" id="391922"/>
    <lineage>
        <taxon>Bacteria</taxon>
        <taxon>Pseudomonadati</taxon>
        <taxon>Pseudomonadota</taxon>
        <taxon>Alphaproteobacteria</taxon>
        <taxon>Rhodospirillales</taxon>
        <taxon>Rhodospirillaceae</taxon>
        <taxon>Roseospira</taxon>
    </lineage>
</organism>
<evidence type="ECO:0000313" key="10">
    <source>
        <dbReference type="Proteomes" id="UP000555728"/>
    </source>
</evidence>
<dbReference type="PANTHER" id="PTHR33991">
    <property type="entry name" value="DNA REPAIR PROTEIN RECO"/>
    <property type="match status" value="1"/>
</dbReference>
<evidence type="ECO:0000256" key="7">
    <source>
        <dbReference type="HAMAP-Rule" id="MF_00201"/>
    </source>
</evidence>
<dbReference type="InterPro" id="IPR003717">
    <property type="entry name" value="RecO"/>
</dbReference>
<evidence type="ECO:0000256" key="4">
    <source>
        <dbReference type="ARBA" id="ARBA00023172"/>
    </source>
</evidence>
<dbReference type="EMBL" id="JACIGI010000020">
    <property type="protein sequence ID" value="MBB4286700.1"/>
    <property type="molecule type" value="Genomic_DNA"/>
</dbReference>
<comment type="caution">
    <text evidence="9">The sequence shown here is derived from an EMBL/GenBank/DDBJ whole genome shotgun (WGS) entry which is preliminary data.</text>
</comment>
<keyword evidence="5 7" id="KW-0234">DNA repair</keyword>
<evidence type="ECO:0000313" key="9">
    <source>
        <dbReference type="EMBL" id="MBB4286700.1"/>
    </source>
</evidence>
<comment type="function">
    <text evidence="7">Involved in DNA repair and RecF pathway recombination.</text>
</comment>
<comment type="similarity">
    <text evidence="1 7">Belongs to the RecO family.</text>
</comment>
<reference evidence="9 10" key="1">
    <citation type="submission" date="2020-08" db="EMBL/GenBank/DDBJ databases">
        <title>Genome sequencing of Purple Non-Sulfur Bacteria from various extreme environments.</title>
        <authorList>
            <person name="Mayer M."/>
        </authorList>
    </citation>
    <scope>NUCLEOTIDE SEQUENCE [LARGE SCALE GENOMIC DNA]</scope>
    <source>
        <strain evidence="9 10">JA135</strain>
    </source>
</reference>
<keyword evidence="3 7" id="KW-0227">DNA damage</keyword>
<dbReference type="Gene3D" id="2.40.50.140">
    <property type="entry name" value="Nucleic acid-binding proteins"/>
    <property type="match status" value="1"/>
</dbReference>
<dbReference type="Proteomes" id="UP000555728">
    <property type="component" value="Unassembled WGS sequence"/>
</dbReference>
<dbReference type="GO" id="GO:0006310">
    <property type="term" value="P:DNA recombination"/>
    <property type="evidence" value="ECO:0007669"/>
    <property type="project" value="UniProtKB-UniRule"/>
</dbReference>
<dbReference type="InterPro" id="IPR022572">
    <property type="entry name" value="DNA_rep/recomb_RecO_N"/>
</dbReference>
<dbReference type="RefSeq" id="WP_184435791.1">
    <property type="nucleotide sequence ID" value="NZ_JACIGI010000020.1"/>
</dbReference>
<dbReference type="GO" id="GO:0043590">
    <property type="term" value="C:bacterial nucleoid"/>
    <property type="evidence" value="ECO:0007669"/>
    <property type="project" value="TreeGrafter"/>
</dbReference>
<evidence type="ECO:0000256" key="2">
    <source>
        <dbReference type="ARBA" id="ARBA00021310"/>
    </source>
</evidence>
<dbReference type="InterPro" id="IPR042242">
    <property type="entry name" value="RecO_C"/>
</dbReference>
<dbReference type="SUPFAM" id="SSF50249">
    <property type="entry name" value="Nucleic acid-binding proteins"/>
    <property type="match status" value="1"/>
</dbReference>
<sequence length="250" mass="26220">MAVEWRDEAIVLSARPHGETSLVAAVLTATHGRQRGLVRGGTGKAARGLWQPGNRVRATWRARLPNHLGTSTAEMMDAVAARVMADPGRLAVLAAACAVADATLPEREAVPQVYADTVALLAGLAEGAPTPCEAAYVLWELGLLADLGYGLDLSACAATGTNDDLVYVSPKSGRAVSASAGEPYRDRLLPLPAFLRTGAPADMTPAGVADGLRLAGFFLARHVFDPRGQPLPAARVRLAARMVERTERPA</sequence>
<dbReference type="HAMAP" id="MF_00201">
    <property type="entry name" value="RecO"/>
    <property type="match status" value="1"/>
</dbReference>
<dbReference type="GO" id="GO:0006302">
    <property type="term" value="P:double-strand break repair"/>
    <property type="evidence" value="ECO:0007669"/>
    <property type="project" value="TreeGrafter"/>
</dbReference>